<protein>
    <recommendedName>
        <fullName evidence="3">Peptidase S1 domain-containing protein</fullName>
    </recommendedName>
</protein>
<reference evidence="1 2" key="1">
    <citation type="submission" date="2014-02" db="EMBL/GenBank/DDBJ databases">
        <title>Plasmidome dynamics in the species complex Clostridium novyi sensu lato converts strains of independent lineages into distinctly different pathogens.</title>
        <authorList>
            <person name="Skarin H."/>
            <person name="Segerman B."/>
        </authorList>
    </citation>
    <scope>NUCLEOTIDE SEQUENCE [LARGE SCALE GENOMIC DNA]</scope>
    <source>
        <strain evidence="1 2">ATCC 27606</strain>
    </source>
</reference>
<gene>
    <name evidence="1" type="ORF">Z959_07250</name>
</gene>
<dbReference type="AlphaFoldDB" id="A0AA40IUX3"/>
<dbReference type="Gene3D" id="2.40.10.10">
    <property type="entry name" value="Trypsin-like serine proteases"/>
    <property type="match status" value="1"/>
</dbReference>
<comment type="caution">
    <text evidence="1">The sequence shown here is derived from an EMBL/GenBank/DDBJ whole genome shotgun (WGS) entry which is preliminary data.</text>
</comment>
<keyword evidence="2" id="KW-1185">Reference proteome</keyword>
<dbReference type="EMBL" id="JENW01000032">
    <property type="protein sequence ID" value="KEI17418.1"/>
    <property type="molecule type" value="Genomic_DNA"/>
</dbReference>
<sequence length="306" mass="33077">MYSYSSIEKKILHICRCEYNYFLNKANVVALGLGYKVKNGIIYSKKCISIFVNNKLPLHELLPNDIIPSSYNGIITDVIDSGPITASSLTNKIRPTLGGYSIGPIKGAAGGTLGCLVTDGKYYYILTNNHIIIDEKITQIGMPIIQPAVIDNGTIEDEIATLSLYIPLKPKTNTNRAENLVDCSISKITKRSLVSTKIAFLGRPKGTALPYISDDVMKVGRTSELTKGSIISIGATAKLNINEAKYLFVNQIITTRMSSNGDSGSILFDKNTNAIGLLVGGSNSQSLFNPIHAVLDSLKVKIVTGD</sequence>
<organism evidence="1 2">
    <name type="scientific">Clostridium novyi B str. ATCC 27606</name>
    <dbReference type="NCBI Taxonomy" id="1443123"/>
    <lineage>
        <taxon>Bacteria</taxon>
        <taxon>Bacillati</taxon>
        <taxon>Bacillota</taxon>
        <taxon>Clostridia</taxon>
        <taxon>Eubacteriales</taxon>
        <taxon>Clostridiaceae</taxon>
        <taxon>Clostridium</taxon>
    </lineage>
</organism>
<dbReference type="InterPro" id="IPR043504">
    <property type="entry name" value="Peptidase_S1_PA_chymotrypsin"/>
</dbReference>
<dbReference type="Proteomes" id="UP000027770">
    <property type="component" value="Unassembled WGS sequence"/>
</dbReference>
<dbReference type="InterPro" id="IPR009003">
    <property type="entry name" value="Peptidase_S1_PA"/>
</dbReference>
<name>A0AA40IUX3_CLONO</name>
<accession>A0AA40IUX3</accession>
<dbReference type="SUPFAM" id="SSF50494">
    <property type="entry name" value="Trypsin-like serine proteases"/>
    <property type="match status" value="1"/>
</dbReference>
<dbReference type="RefSeq" id="WP_039217951.1">
    <property type="nucleotide sequence ID" value="NZ_JENW01000032.1"/>
</dbReference>
<evidence type="ECO:0008006" key="3">
    <source>
        <dbReference type="Google" id="ProtNLM"/>
    </source>
</evidence>
<evidence type="ECO:0000313" key="2">
    <source>
        <dbReference type="Proteomes" id="UP000027770"/>
    </source>
</evidence>
<proteinExistence type="predicted"/>
<evidence type="ECO:0000313" key="1">
    <source>
        <dbReference type="EMBL" id="KEI17418.1"/>
    </source>
</evidence>